<comment type="subcellular location">
    <subcellularLocation>
        <location evidence="1">Nucleus</location>
    </subcellularLocation>
</comment>
<evidence type="ECO:0000256" key="2">
    <source>
        <dbReference type="ARBA" id="ARBA00023242"/>
    </source>
</evidence>
<organism evidence="3">
    <name type="scientific">Fusarium oxysporum f. sp. melonis 26406</name>
    <dbReference type="NCBI Taxonomy" id="1089452"/>
    <lineage>
        <taxon>Eukaryota</taxon>
        <taxon>Fungi</taxon>
        <taxon>Dikarya</taxon>
        <taxon>Ascomycota</taxon>
        <taxon>Pezizomycotina</taxon>
        <taxon>Sordariomycetes</taxon>
        <taxon>Hypocreomycetidae</taxon>
        <taxon>Hypocreales</taxon>
        <taxon>Nectriaceae</taxon>
        <taxon>Fusarium</taxon>
        <taxon>Fusarium oxysporum species complex</taxon>
    </lineage>
</organism>
<dbReference type="VEuPathDB" id="FungiDB:FOMG_13992"/>
<protein>
    <submittedName>
        <fullName evidence="3">Uncharacterized protein</fullName>
    </submittedName>
</protein>
<dbReference type="OrthoDB" id="4844260at2759"/>
<dbReference type="Pfam" id="PF11951">
    <property type="entry name" value="Fungal_trans_2"/>
    <property type="match status" value="1"/>
</dbReference>
<sequence length="490" mass="55069">MALETNFWGYSAIHSSGLRLSGPENQDVRLRKFTIYPALGLRSVLTRSVIRMTRWRFTAINESGLPFLTELCAIARKYPSVRSAMLALASSLRPALSLKRLSSLSAPDHPQHQPSDLDLSALERYQSALEDLQIKISRINVSDANNDDIVELLGSVLILITVGFPSDSRSTQDADWTLHISGIVSLIESIDQNAIQSAYVSRLAREIAAYLDIGVFSLGSSGQSRSKRAWLTWDIEPPEAPQQTDFSPMEVMLGYPRSLITLIAAMAALLDCQDRGEVDLLTQTIIGKLYDRACQDSEYVTPTTERQVQETRTVFGQLFSQFETALTLWTPPVVPSRISTSVSLALTTAWEIMRKAGLIYLWRGGLKTSVLHQSSTVHARTVGKFIREMILGLQALLHMYDEQRITIMNIMTWPTVIIANECGKDRGLQAEVLDVLRGMYMRFAIQHIKHIITIVEELWCRVENSLEFIHPPHISMEDISREMGFCLPLF</sequence>
<name>W9ZLV2_FUSOX</name>
<dbReference type="EMBL" id="JH659342">
    <property type="protein sequence ID" value="EXK29517.1"/>
    <property type="molecule type" value="Genomic_DNA"/>
</dbReference>
<evidence type="ECO:0000313" key="3">
    <source>
        <dbReference type="EMBL" id="EXK29517.1"/>
    </source>
</evidence>
<dbReference type="Proteomes" id="UP000030703">
    <property type="component" value="Unassembled WGS sequence"/>
</dbReference>
<keyword evidence="2" id="KW-0539">Nucleus</keyword>
<reference evidence="3" key="2">
    <citation type="submission" date="2012-05" db="EMBL/GenBank/DDBJ databases">
        <title>Annotation of the Genome Sequence of Fusarium oxysporum f. sp. melonis 26406.</title>
        <authorList>
            <consortium name="The Broad Institute Genomics Platform"/>
            <person name="Ma L.-J."/>
            <person name="Corby-Kistler H."/>
            <person name="Broz K."/>
            <person name="Gale L.R."/>
            <person name="Jonkers W."/>
            <person name="O'Donnell K."/>
            <person name="Ploetz R."/>
            <person name="Steinberg C."/>
            <person name="Schwartz D.C."/>
            <person name="VanEtten H."/>
            <person name="Zhou S."/>
            <person name="Young S.K."/>
            <person name="Zeng Q."/>
            <person name="Gargeya S."/>
            <person name="Fitzgerald M."/>
            <person name="Abouelleil A."/>
            <person name="Alvarado L."/>
            <person name="Chapman S.B."/>
            <person name="Gainer-Dewar J."/>
            <person name="Goldberg J."/>
            <person name="Griggs A."/>
            <person name="Gujja S."/>
            <person name="Hansen M."/>
            <person name="Howarth C."/>
            <person name="Imamovic A."/>
            <person name="Ireland A."/>
            <person name="Larimer J."/>
            <person name="McCowan C."/>
            <person name="Murphy C."/>
            <person name="Pearson M."/>
            <person name="Poon T.W."/>
            <person name="Priest M."/>
            <person name="Roberts A."/>
            <person name="Saif S."/>
            <person name="Shea T."/>
            <person name="Sykes S."/>
            <person name="Wortman J."/>
            <person name="Nusbaum C."/>
            <person name="Birren B."/>
        </authorList>
    </citation>
    <scope>NUCLEOTIDE SEQUENCE</scope>
    <source>
        <strain evidence="3">26406</strain>
    </source>
</reference>
<reference evidence="3" key="1">
    <citation type="submission" date="2012-04" db="EMBL/GenBank/DDBJ databases">
        <title>The Genome Sequence of Fusarium oxysporum melonis.</title>
        <authorList>
            <consortium name="The Broad Institute Genome Sequencing Platform"/>
            <person name="Ma L.-J."/>
            <person name="Gale L.R."/>
            <person name="Schwartz D.C."/>
            <person name="Zhou S."/>
            <person name="Corby-Kistler H."/>
            <person name="Young S.K."/>
            <person name="Zeng Q."/>
            <person name="Gargeya S."/>
            <person name="Fitzgerald M."/>
            <person name="Haas B."/>
            <person name="Abouelleil A."/>
            <person name="Alvarado L."/>
            <person name="Arachchi H.M."/>
            <person name="Berlin A."/>
            <person name="Brown A."/>
            <person name="Chapman S.B."/>
            <person name="Chen Z."/>
            <person name="Dunbar C."/>
            <person name="Freedman E."/>
            <person name="Gearin G."/>
            <person name="Goldberg J."/>
            <person name="Griggs A."/>
            <person name="Gujja S."/>
            <person name="Heiman D."/>
            <person name="Howarth C."/>
            <person name="Larson L."/>
            <person name="Lui A."/>
            <person name="MacDonald P.J.P."/>
            <person name="Montmayeur A."/>
            <person name="Murphy C."/>
            <person name="Neiman D."/>
            <person name="Pearson M."/>
            <person name="Priest M."/>
            <person name="Roberts A."/>
            <person name="Saif S."/>
            <person name="Shea T."/>
            <person name="Shenoy N."/>
            <person name="Sisk P."/>
            <person name="Stolte C."/>
            <person name="Sykes S."/>
            <person name="Wortman J."/>
            <person name="Nusbaum C."/>
            <person name="Birren B."/>
        </authorList>
    </citation>
    <scope>NUCLEOTIDE SEQUENCE</scope>
    <source>
        <strain evidence="3">26406</strain>
    </source>
</reference>
<dbReference type="AlphaFoldDB" id="W9ZLV2"/>
<dbReference type="HOGENOM" id="CLU_037239_0_0_1"/>
<dbReference type="PANTHER" id="PTHR37534">
    <property type="entry name" value="TRANSCRIPTIONAL ACTIVATOR PROTEIN UGA3"/>
    <property type="match status" value="1"/>
</dbReference>
<dbReference type="GO" id="GO:0005634">
    <property type="term" value="C:nucleus"/>
    <property type="evidence" value="ECO:0007669"/>
    <property type="project" value="UniProtKB-SubCell"/>
</dbReference>
<dbReference type="InterPro" id="IPR021858">
    <property type="entry name" value="Fun_TF"/>
</dbReference>
<dbReference type="PANTHER" id="PTHR37534:SF46">
    <property type="entry name" value="ZN(II)2CYS6 TRANSCRIPTION FACTOR (EUROFUNG)"/>
    <property type="match status" value="1"/>
</dbReference>
<accession>W9ZLV2</accession>
<gene>
    <name evidence="3" type="ORF">FOMG_13992</name>
</gene>
<proteinExistence type="predicted"/>
<evidence type="ECO:0000256" key="1">
    <source>
        <dbReference type="ARBA" id="ARBA00004123"/>
    </source>
</evidence>